<dbReference type="AlphaFoldDB" id="A0A7C0ZD85"/>
<dbReference type="PANTHER" id="PTHR11461:SF211">
    <property type="entry name" value="GH10112P-RELATED"/>
    <property type="match status" value="1"/>
</dbReference>
<name>A0A7C0ZD85_UNCW3</name>
<evidence type="ECO:0000256" key="3">
    <source>
        <dbReference type="ARBA" id="ARBA00022729"/>
    </source>
</evidence>
<dbReference type="SMART" id="SM00093">
    <property type="entry name" value="SERPIN"/>
    <property type="match status" value="1"/>
</dbReference>
<comment type="subcellular location">
    <subcellularLocation>
        <location evidence="1">Secreted</location>
    </subcellularLocation>
</comment>
<dbReference type="Proteomes" id="UP000885847">
    <property type="component" value="Unassembled WGS sequence"/>
</dbReference>
<dbReference type="PANTHER" id="PTHR11461">
    <property type="entry name" value="SERINE PROTEASE INHIBITOR, SERPIN"/>
    <property type="match status" value="1"/>
</dbReference>
<evidence type="ECO:0000256" key="4">
    <source>
        <dbReference type="RuleBase" id="RU000411"/>
    </source>
</evidence>
<proteinExistence type="inferred from homology"/>
<dbReference type="CDD" id="cd19590">
    <property type="entry name" value="serpin_thermopin-like"/>
    <property type="match status" value="1"/>
</dbReference>
<dbReference type="InterPro" id="IPR023795">
    <property type="entry name" value="Serpin_CS"/>
</dbReference>
<sequence>MVFLILFSGLFQKAEFPMDKSMAGDAMNRFGIELMKRIDGDGNVFISPYSIYTALGMVYEGAHGKTEGEMRAVMGITGSDFSLALYSLEKDILSMKGASTIEIANSLWLQKSFPVLPSFREKMRKYYGGEFYLSDFITAPEKERQRINRWVEEKTHEKIKELFPPNTITDATRLVLVNAIYFLGKWDKPFDTTRTKKEKFNTGDGMVQAFMMNNTSKYHYGEFDGFKALRMYYGGGEFFMLVLLPDSAKGVKELEEKLSAELIDSVNNSLRWVSVNVSIPRFTMDVRYRLNRYLKAMGMKTAFSTAADFSGITGKRDLFISLVIHRAYINVHEEGTEAAAATGVTMELTAVRPEKIYQFRADHPFLFFIIHKNTGAILFAGRLSKPETKEE</sequence>
<evidence type="ECO:0000256" key="1">
    <source>
        <dbReference type="ARBA" id="ARBA00004613"/>
    </source>
</evidence>
<dbReference type="EMBL" id="DQWE01000273">
    <property type="protein sequence ID" value="HDI83274.1"/>
    <property type="molecule type" value="Genomic_DNA"/>
</dbReference>
<keyword evidence="3" id="KW-0732">Signal</keyword>
<dbReference type="GO" id="GO:0005615">
    <property type="term" value="C:extracellular space"/>
    <property type="evidence" value="ECO:0007669"/>
    <property type="project" value="InterPro"/>
</dbReference>
<comment type="similarity">
    <text evidence="4">Belongs to the serpin family.</text>
</comment>
<feature type="domain" description="Serpin" evidence="5">
    <location>
        <begin position="32"/>
        <end position="386"/>
    </location>
</feature>
<accession>A0A7C0ZD85</accession>
<comment type="caution">
    <text evidence="6">The sequence shown here is derived from an EMBL/GenBank/DDBJ whole genome shotgun (WGS) entry which is preliminary data.</text>
</comment>
<dbReference type="InterPro" id="IPR036186">
    <property type="entry name" value="Serpin_sf"/>
</dbReference>
<reference evidence="6" key="1">
    <citation type="journal article" date="2020" name="mSystems">
        <title>Genome- and Community-Level Interaction Insights into Carbon Utilization and Element Cycling Functions of Hydrothermarchaeota in Hydrothermal Sediment.</title>
        <authorList>
            <person name="Zhou Z."/>
            <person name="Liu Y."/>
            <person name="Xu W."/>
            <person name="Pan J."/>
            <person name="Luo Z.H."/>
            <person name="Li M."/>
        </authorList>
    </citation>
    <scope>NUCLEOTIDE SEQUENCE [LARGE SCALE GENOMIC DNA]</scope>
    <source>
        <strain evidence="6">HyVt-102</strain>
    </source>
</reference>
<dbReference type="InterPro" id="IPR042178">
    <property type="entry name" value="Serpin_sf_1"/>
</dbReference>
<dbReference type="GO" id="GO:0004867">
    <property type="term" value="F:serine-type endopeptidase inhibitor activity"/>
    <property type="evidence" value="ECO:0007669"/>
    <property type="project" value="InterPro"/>
</dbReference>
<dbReference type="Gene3D" id="2.30.39.10">
    <property type="entry name" value="Alpha-1-antitrypsin, domain 1"/>
    <property type="match status" value="1"/>
</dbReference>
<dbReference type="InterPro" id="IPR000215">
    <property type="entry name" value="Serpin_fam"/>
</dbReference>
<dbReference type="Gene3D" id="3.30.497.10">
    <property type="entry name" value="Antithrombin, subunit I, domain 2"/>
    <property type="match status" value="1"/>
</dbReference>
<evidence type="ECO:0000313" key="6">
    <source>
        <dbReference type="EMBL" id="HDI83274.1"/>
    </source>
</evidence>
<protein>
    <submittedName>
        <fullName evidence="6">Serpin family protein</fullName>
    </submittedName>
</protein>
<evidence type="ECO:0000259" key="5">
    <source>
        <dbReference type="SMART" id="SM00093"/>
    </source>
</evidence>
<keyword evidence="2" id="KW-0964">Secreted</keyword>
<dbReference type="Pfam" id="PF00079">
    <property type="entry name" value="Serpin"/>
    <property type="match status" value="1"/>
</dbReference>
<gene>
    <name evidence="6" type="ORF">ENF18_05735</name>
</gene>
<dbReference type="InterPro" id="IPR042185">
    <property type="entry name" value="Serpin_sf_2"/>
</dbReference>
<dbReference type="InterPro" id="IPR023796">
    <property type="entry name" value="Serpin_dom"/>
</dbReference>
<dbReference type="FunFam" id="3.30.497.10:FF:000031">
    <property type="entry name" value="Putative salivary serpin"/>
    <property type="match status" value="1"/>
</dbReference>
<dbReference type="SUPFAM" id="SSF56574">
    <property type="entry name" value="Serpins"/>
    <property type="match status" value="1"/>
</dbReference>
<organism evidence="6">
    <name type="scientific">candidate division WOR-3 bacterium</name>
    <dbReference type="NCBI Taxonomy" id="2052148"/>
    <lineage>
        <taxon>Bacteria</taxon>
        <taxon>Bacteria division WOR-3</taxon>
    </lineage>
</organism>
<dbReference type="PROSITE" id="PS00284">
    <property type="entry name" value="SERPIN"/>
    <property type="match status" value="1"/>
</dbReference>
<evidence type="ECO:0000256" key="2">
    <source>
        <dbReference type="ARBA" id="ARBA00022525"/>
    </source>
</evidence>